<dbReference type="HAMAP" id="MF_02217">
    <property type="entry name" value="TrmR_methyltr"/>
    <property type="match status" value="1"/>
</dbReference>
<feature type="binding site" evidence="4">
    <location>
        <begin position="109"/>
        <end position="110"/>
    </location>
    <ligand>
        <name>S-adenosyl-L-methionine</name>
        <dbReference type="ChEBI" id="CHEBI:59789"/>
    </ligand>
</feature>
<dbReference type="PANTHER" id="PTHR10509:SF14">
    <property type="entry name" value="CAFFEOYL-COA O-METHYLTRANSFERASE 3-RELATED"/>
    <property type="match status" value="1"/>
</dbReference>
<dbReference type="Gene3D" id="3.40.50.150">
    <property type="entry name" value="Vaccinia Virus protein VP39"/>
    <property type="match status" value="1"/>
</dbReference>
<evidence type="ECO:0000313" key="6">
    <source>
        <dbReference type="Proteomes" id="UP001637996"/>
    </source>
</evidence>
<keyword evidence="1 4" id="KW-0489">Methyltransferase</keyword>
<feature type="binding site" evidence="4">
    <location>
        <position position="154"/>
    </location>
    <ligand>
        <name>Mg(2+)</name>
        <dbReference type="ChEBI" id="CHEBI:18420"/>
    </ligand>
</feature>
<dbReference type="Pfam" id="PF01596">
    <property type="entry name" value="Methyltransf_3"/>
    <property type="match status" value="1"/>
</dbReference>
<feature type="binding site" evidence="4">
    <location>
        <position position="37"/>
    </location>
    <ligand>
        <name>S-adenosyl-L-methionine</name>
        <dbReference type="ChEBI" id="CHEBI:59789"/>
    </ligand>
</feature>
<dbReference type="EMBL" id="JBGMEI010000001">
    <property type="protein sequence ID" value="MFO3664807.1"/>
    <property type="molecule type" value="Genomic_DNA"/>
</dbReference>
<keyword evidence="4" id="KW-0479">Metal-binding</keyword>
<reference evidence="5 6" key="1">
    <citation type="journal article" date="2025" name="Anaerobe">
        <title>Description of Anaerococcus kampingiae sp. nov., Anaerococcus groningensis sp. nov., Anaerococcus martiniensis sp. nov., and Anaerococcus cruorum sp. nov., isolated from human clinical specimens.</title>
        <authorList>
            <person name="Boiten K.E."/>
            <person name="Meijer J."/>
            <person name="van Wezel E.M."/>
            <person name="Veloo A.C.M."/>
        </authorList>
    </citation>
    <scope>NUCLEOTIDE SEQUENCE [LARGE SCALE GENOMIC DNA]</scope>
    <source>
        <strain evidence="5 6">ENR0831</strain>
    </source>
</reference>
<dbReference type="InterPro" id="IPR002935">
    <property type="entry name" value="SAM_O-MeTrfase"/>
</dbReference>
<dbReference type="EC" id="2.1.1.-" evidence="4"/>
<dbReference type="GO" id="GO:0032259">
    <property type="term" value="P:methylation"/>
    <property type="evidence" value="ECO:0007669"/>
    <property type="project" value="UniProtKB-KW"/>
</dbReference>
<evidence type="ECO:0000313" key="5">
    <source>
        <dbReference type="EMBL" id="MFO3664807.1"/>
    </source>
</evidence>
<feature type="binding site" evidence="4">
    <location>
        <position position="127"/>
    </location>
    <ligand>
        <name>Mg(2+)</name>
        <dbReference type="ChEBI" id="CHEBI:18420"/>
    </ligand>
</feature>
<dbReference type="PANTHER" id="PTHR10509">
    <property type="entry name" value="O-METHYLTRANSFERASE-RELATED"/>
    <property type="match status" value="1"/>
</dbReference>
<evidence type="ECO:0000256" key="1">
    <source>
        <dbReference type="ARBA" id="ARBA00022603"/>
    </source>
</evidence>
<keyword evidence="4" id="KW-0460">Magnesium</keyword>
<feature type="binding site" evidence="4">
    <location>
        <position position="127"/>
    </location>
    <ligand>
        <name>S-adenosyl-L-methionine</name>
        <dbReference type="ChEBI" id="CHEBI:59789"/>
    </ligand>
</feature>
<gene>
    <name evidence="4" type="primary">trmR</name>
    <name evidence="5" type="ORF">ACCQ41_00845</name>
</gene>
<evidence type="ECO:0000256" key="4">
    <source>
        <dbReference type="HAMAP-Rule" id="MF_02217"/>
    </source>
</evidence>
<comment type="catalytic activity">
    <reaction evidence="4">
        <text>5-hydroxyuridine(34) in tRNA + S-adenosyl-L-methionine = 5-methoxyuridine(34) in tRNA + S-adenosyl-L-homocysteine + H(+)</text>
        <dbReference type="Rhea" id="RHEA:60524"/>
        <dbReference type="Rhea" id="RHEA-COMP:13381"/>
        <dbReference type="Rhea" id="RHEA-COMP:15591"/>
        <dbReference type="ChEBI" id="CHEBI:15378"/>
        <dbReference type="ChEBI" id="CHEBI:57856"/>
        <dbReference type="ChEBI" id="CHEBI:59789"/>
        <dbReference type="ChEBI" id="CHEBI:136877"/>
        <dbReference type="ChEBI" id="CHEBI:143860"/>
    </reaction>
</comment>
<feature type="binding site" evidence="4">
    <location>
        <position position="83"/>
    </location>
    <ligand>
        <name>S-adenosyl-L-methionine</name>
        <dbReference type="ChEBI" id="CHEBI:59789"/>
    </ligand>
</feature>
<dbReference type="InterPro" id="IPR043675">
    <property type="entry name" value="TrmR_methyltr"/>
</dbReference>
<name>A0ABW9M5T7_9FIRM</name>
<keyword evidence="2 4" id="KW-0808">Transferase</keyword>
<dbReference type="Proteomes" id="UP001637996">
    <property type="component" value="Unassembled WGS sequence"/>
</dbReference>
<dbReference type="InterPro" id="IPR029063">
    <property type="entry name" value="SAM-dependent_MTases_sf"/>
</dbReference>
<comment type="caution">
    <text evidence="5">The sequence shown here is derived from an EMBL/GenBank/DDBJ whole genome shotgun (WGS) entry which is preliminary data.</text>
</comment>
<organism evidence="5 6">
    <name type="scientific">Anaerococcus martiniensis</name>
    <dbReference type="NCBI Taxonomy" id="3115615"/>
    <lineage>
        <taxon>Bacteria</taxon>
        <taxon>Bacillati</taxon>
        <taxon>Bacillota</taxon>
        <taxon>Tissierellia</taxon>
        <taxon>Tissierellales</taxon>
        <taxon>Peptoniphilaceae</taxon>
        <taxon>Anaerococcus</taxon>
    </lineage>
</organism>
<feature type="binding site" evidence="4">
    <location>
        <position position="153"/>
    </location>
    <ligand>
        <name>Mg(2+)</name>
        <dbReference type="ChEBI" id="CHEBI:18420"/>
    </ligand>
</feature>
<sequence>MKYINYPHTSLYLEKLIEDRDFLDLRNYALDNNVPIMNVETKEFIKTILINQKPKSILEIGTAIGYSALVFEKYTNAEITTIELDPKAAEIAKKNFKINDKNINLINKDAQKALDDLHQGFDFVFIDANKAHYIEYFEKTSKLINDGGIIIADNVLFKGMVLNDDYVDKRMITIVKRLRNYLAYVMDRDDFQSAVIPIGDGLTLSIKE</sequence>
<proteinExistence type="inferred from homology"/>
<keyword evidence="3 4" id="KW-0949">S-adenosyl-L-methionine</keyword>
<comment type="function">
    <text evidence="4">Catalyzes the methylation of 5-hydroxyuridine (ho5U) to form 5-methoxyuridine (mo5U) at position 34 in tRNAs.</text>
</comment>
<keyword evidence="4" id="KW-0819">tRNA processing</keyword>
<dbReference type="InterPro" id="IPR050362">
    <property type="entry name" value="Cation-dep_OMT"/>
</dbReference>
<evidence type="ECO:0000256" key="3">
    <source>
        <dbReference type="ARBA" id="ARBA00022691"/>
    </source>
</evidence>
<evidence type="ECO:0000256" key="2">
    <source>
        <dbReference type="ARBA" id="ARBA00022679"/>
    </source>
</evidence>
<dbReference type="GO" id="GO:0008168">
    <property type="term" value="F:methyltransferase activity"/>
    <property type="evidence" value="ECO:0007669"/>
    <property type="project" value="UniProtKB-KW"/>
</dbReference>
<dbReference type="RefSeq" id="WP_394023298.1">
    <property type="nucleotide sequence ID" value="NZ_JBGMEI010000001.1"/>
</dbReference>
<comment type="similarity">
    <text evidence="4">Belongs to the class I-like SAM-binding methyltransferase superfamily. Cation-dependent O-methyltransferase family.</text>
</comment>
<feature type="binding site" evidence="4">
    <location>
        <position position="67"/>
    </location>
    <ligand>
        <name>S-adenosyl-L-methionine</name>
        <dbReference type="ChEBI" id="CHEBI:59789"/>
    </ligand>
</feature>
<accession>A0ABW9M5T7</accession>
<dbReference type="PROSITE" id="PS51682">
    <property type="entry name" value="SAM_OMT_I"/>
    <property type="match status" value="1"/>
</dbReference>
<dbReference type="CDD" id="cd02440">
    <property type="entry name" value="AdoMet_MTases"/>
    <property type="match status" value="1"/>
</dbReference>
<dbReference type="SUPFAM" id="SSF53335">
    <property type="entry name" value="S-adenosyl-L-methionine-dependent methyltransferases"/>
    <property type="match status" value="1"/>
</dbReference>
<keyword evidence="6" id="KW-1185">Reference proteome</keyword>
<comment type="subunit">
    <text evidence="4">Homodimer.</text>
</comment>
<protein>
    <recommendedName>
        <fullName evidence="4">tRNA 5-hydroxyuridine methyltransferase</fullName>
        <ecNumber evidence="4">2.1.1.-</ecNumber>
    </recommendedName>
    <alternativeName>
        <fullName evidence="4">ho5U methyltransferase</fullName>
    </alternativeName>
</protein>